<name>A0A5J9SW13_9POAL</name>
<keyword evidence="6 9" id="KW-0371">Homeobox</keyword>
<dbReference type="Proteomes" id="UP000324897">
    <property type="component" value="Unassembled WGS sequence"/>
</dbReference>
<dbReference type="CDD" id="cd00086">
    <property type="entry name" value="homeodomain"/>
    <property type="match status" value="1"/>
</dbReference>
<dbReference type="SUPFAM" id="SSF46689">
    <property type="entry name" value="Homeodomain-like"/>
    <property type="match status" value="1"/>
</dbReference>
<organism evidence="15 16">
    <name type="scientific">Eragrostis curvula</name>
    <name type="common">weeping love grass</name>
    <dbReference type="NCBI Taxonomy" id="38414"/>
    <lineage>
        <taxon>Eukaryota</taxon>
        <taxon>Viridiplantae</taxon>
        <taxon>Streptophyta</taxon>
        <taxon>Embryophyta</taxon>
        <taxon>Tracheophyta</taxon>
        <taxon>Spermatophyta</taxon>
        <taxon>Magnoliopsida</taxon>
        <taxon>Liliopsida</taxon>
        <taxon>Poales</taxon>
        <taxon>Poaceae</taxon>
        <taxon>PACMAD clade</taxon>
        <taxon>Chloridoideae</taxon>
        <taxon>Eragrostideae</taxon>
        <taxon>Eragrostidinae</taxon>
        <taxon>Eragrostis</taxon>
    </lineage>
</organism>
<feature type="region of interest" description="Disordered" evidence="12">
    <location>
        <begin position="43"/>
        <end position="71"/>
    </location>
</feature>
<evidence type="ECO:0000256" key="6">
    <source>
        <dbReference type="ARBA" id="ARBA00023155"/>
    </source>
</evidence>
<dbReference type="InterPro" id="IPR001356">
    <property type="entry name" value="HD"/>
</dbReference>
<evidence type="ECO:0000259" key="13">
    <source>
        <dbReference type="PROSITE" id="PS50071"/>
    </source>
</evidence>
<comment type="subcellular location">
    <subcellularLocation>
        <location evidence="1 9 10">Nucleus</location>
    </subcellularLocation>
</comment>
<keyword evidence="3" id="KW-0805">Transcription regulation</keyword>
<dbReference type="GO" id="GO:0003677">
    <property type="term" value="F:DNA binding"/>
    <property type="evidence" value="ECO:0007669"/>
    <property type="project" value="UniProtKB-UniRule"/>
</dbReference>
<feature type="non-terminal residue" evidence="15">
    <location>
        <position position="1"/>
    </location>
</feature>
<dbReference type="PROSITE" id="PS50071">
    <property type="entry name" value="HOMEOBOX_2"/>
    <property type="match status" value="1"/>
</dbReference>
<dbReference type="CDD" id="cd08875">
    <property type="entry name" value="START_ArGLABRA2_like"/>
    <property type="match status" value="1"/>
</dbReference>
<feature type="compositionally biased region" description="Basic and acidic residues" evidence="12">
    <location>
        <begin position="46"/>
        <end position="58"/>
    </location>
</feature>
<dbReference type="AlphaFoldDB" id="A0A5J9SW13"/>
<evidence type="ECO:0000256" key="3">
    <source>
        <dbReference type="ARBA" id="ARBA00023015"/>
    </source>
</evidence>
<dbReference type="GO" id="GO:0005634">
    <property type="term" value="C:nucleus"/>
    <property type="evidence" value="ECO:0007669"/>
    <property type="project" value="UniProtKB-SubCell"/>
</dbReference>
<dbReference type="Pfam" id="PF01852">
    <property type="entry name" value="START"/>
    <property type="match status" value="1"/>
</dbReference>
<keyword evidence="5 9" id="KW-0238">DNA-binding</keyword>
<dbReference type="InterPro" id="IPR057993">
    <property type="entry name" value="HD-Zip_IV_C"/>
</dbReference>
<dbReference type="OrthoDB" id="684146at2759"/>
<feature type="DNA-binding region" description="Homeobox" evidence="9">
    <location>
        <begin position="64"/>
        <end position="123"/>
    </location>
</feature>
<dbReference type="Pfam" id="PF00046">
    <property type="entry name" value="Homeodomain"/>
    <property type="match status" value="1"/>
</dbReference>
<evidence type="ECO:0000256" key="5">
    <source>
        <dbReference type="ARBA" id="ARBA00023125"/>
    </source>
</evidence>
<evidence type="ECO:0000256" key="8">
    <source>
        <dbReference type="ARBA" id="ARBA00023242"/>
    </source>
</evidence>
<dbReference type="PROSITE" id="PS50848">
    <property type="entry name" value="START"/>
    <property type="match status" value="1"/>
</dbReference>
<protein>
    <recommendedName>
        <fullName evidence="17">Homeobox domain-containing protein</fullName>
    </recommendedName>
</protein>
<dbReference type="InterPro" id="IPR002913">
    <property type="entry name" value="START_lipid-bd_dom"/>
</dbReference>
<dbReference type="InterPro" id="IPR009057">
    <property type="entry name" value="Homeodomain-like_sf"/>
</dbReference>
<dbReference type="SMART" id="SM00234">
    <property type="entry name" value="START"/>
    <property type="match status" value="1"/>
</dbReference>
<dbReference type="Pfam" id="PF25797">
    <property type="entry name" value="PDF2_C"/>
    <property type="match status" value="1"/>
</dbReference>
<keyword evidence="7" id="KW-0804">Transcription</keyword>
<evidence type="ECO:0000256" key="9">
    <source>
        <dbReference type="PROSITE-ProRule" id="PRU00108"/>
    </source>
</evidence>
<feature type="coiled-coil region" evidence="11">
    <location>
        <begin position="170"/>
        <end position="197"/>
    </location>
</feature>
<evidence type="ECO:0000256" key="12">
    <source>
        <dbReference type="SAM" id="MobiDB-lite"/>
    </source>
</evidence>
<keyword evidence="16" id="KW-1185">Reference proteome</keyword>
<evidence type="ECO:0000256" key="2">
    <source>
        <dbReference type="ARBA" id="ARBA00006789"/>
    </source>
</evidence>
<evidence type="ECO:0000313" key="16">
    <source>
        <dbReference type="Proteomes" id="UP000324897"/>
    </source>
</evidence>
<evidence type="ECO:0000256" key="11">
    <source>
        <dbReference type="SAM" id="Coils"/>
    </source>
</evidence>
<dbReference type="Gramene" id="TVU03180">
    <property type="protein sequence ID" value="TVU03180"/>
    <property type="gene ID" value="EJB05_51282"/>
</dbReference>
<evidence type="ECO:0000259" key="14">
    <source>
        <dbReference type="PROSITE" id="PS50848"/>
    </source>
</evidence>
<dbReference type="InterPro" id="IPR042160">
    <property type="entry name" value="HD-Zip_IV"/>
</dbReference>
<feature type="domain" description="Homeobox" evidence="13">
    <location>
        <begin position="62"/>
        <end position="122"/>
    </location>
</feature>
<evidence type="ECO:0008006" key="17">
    <source>
        <dbReference type="Google" id="ProtNLM"/>
    </source>
</evidence>
<keyword evidence="8 9" id="KW-0539">Nucleus</keyword>
<evidence type="ECO:0000256" key="4">
    <source>
        <dbReference type="ARBA" id="ARBA00023054"/>
    </source>
</evidence>
<evidence type="ECO:0000313" key="15">
    <source>
        <dbReference type="EMBL" id="TVU03180.1"/>
    </source>
</evidence>
<sequence length="723" mass="78945">FTMENDSTQNNNNGHDLNVAIETDDTTDLIWYDMDALLGVDDNDASNDHDVEGGRDNSPESEASSSKAKRHKAKQILALESLFQSCSHPDDETRRALGTKIGMDPQQIKNWFQNKRSQNKLKSCWDENREIRSINTMLQDENFKLRQRILEQSCFSCHCHMSPPQQLSEKQRLLIENARLKEQYLRAEATLRELTRGTPRPLLMPSFIVASDGNGTDTTLLLQHAERAMKEFQELAAAGAPVWLPSIDGDVLNYREYTTGVFPGMLGPCPQGFVSEATREAAIVWGTAADIVGILTDLGRWSEMFPGIVAAVSARDVGFSGTLSSRDGLIQLMNAELWVQSPRMPNRSVKFLRFTKMTANGQHWAVVDVSVDGIVGQEGEPQAQNTRCRLLPSGCLIENMGGDYCKVTWIVHAEYDEATVVPLFKPLLRSGQALGARRWLPVLKRQCEYKGVLKNFSAGDGRKGVMEVAKRMTASFYAAISGPVTLPGSRVREWRGAALPVRMVIWNCAGVVPRHPDSRVLSATTTVWLPSTQPCVVLDYLRNERRRGEWDVLARGAAVTELGYIITGNVHGNAVSILRPNVTDDGTNNNKILILQEACSDPSCSLVVYSPVEKNVMLALMRGGNPVTDVLLPSGFAILPDGYRKIPHASSSSSSATSTSTAPAGGNTTSAGCLLTAAYQTLWSGPPADDNLAAGAFDAIGKQLCNAIESIKAAVGAEVIIPA</sequence>
<feature type="domain" description="START" evidence="14">
    <location>
        <begin position="214"/>
        <end position="452"/>
    </location>
</feature>
<proteinExistence type="inferred from homology"/>
<reference evidence="15 16" key="1">
    <citation type="journal article" date="2019" name="Sci. Rep.">
        <title>A high-quality genome of Eragrostis curvula grass provides insights into Poaceae evolution and supports new strategies to enhance forage quality.</title>
        <authorList>
            <person name="Carballo J."/>
            <person name="Santos B.A.C.M."/>
            <person name="Zappacosta D."/>
            <person name="Garbus I."/>
            <person name="Selva J.P."/>
            <person name="Gallo C.A."/>
            <person name="Diaz A."/>
            <person name="Albertini E."/>
            <person name="Caccamo M."/>
            <person name="Echenique V."/>
        </authorList>
    </citation>
    <scope>NUCLEOTIDE SEQUENCE [LARGE SCALE GENOMIC DNA]</scope>
    <source>
        <strain evidence="16">cv. Victoria</strain>
        <tissue evidence="15">Leaf</tissue>
    </source>
</reference>
<dbReference type="PANTHER" id="PTHR45654">
    <property type="entry name" value="HOMEOBOX-LEUCINE ZIPPER PROTEIN MERISTEM L1"/>
    <property type="match status" value="1"/>
</dbReference>
<accession>A0A5J9SW13</accession>
<gene>
    <name evidence="15" type="ORF">EJB05_51282</name>
</gene>
<dbReference type="GO" id="GO:0008289">
    <property type="term" value="F:lipid binding"/>
    <property type="evidence" value="ECO:0007669"/>
    <property type="project" value="InterPro"/>
</dbReference>
<evidence type="ECO:0000256" key="7">
    <source>
        <dbReference type="ARBA" id="ARBA00023163"/>
    </source>
</evidence>
<evidence type="ECO:0000256" key="1">
    <source>
        <dbReference type="ARBA" id="ARBA00004123"/>
    </source>
</evidence>
<dbReference type="SMART" id="SM00389">
    <property type="entry name" value="HOX"/>
    <property type="match status" value="1"/>
</dbReference>
<dbReference type="SUPFAM" id="SSF55961">
    <property type="entry name" value="Bet v1-like"/>
    <property type="match status" value="1"/>
</dbReference>
<comment type="similarity">
    <text evidence="2">Belongs to the HD-ZIP homeobox family. Class IV subfamily.</text>
</comment>
<dbReference type="PANTHER" id="PTHR45654:SF111">
    <property type="entry name" value="HOMEOBOX-LEUCINE ZIPPER PROTEIN ROC6"/>
    <property type="match status" value="1"/>
</dbReference>
<keyword evidence="4 11" id="KW-0175">Coiled coil</keyword>
<dbReference type="EMBL" id="RWGY01000213">
    <property type="protein sequence ID" value="TVU03180.1"/>
    <property type="molecule type" value="Genomic_DNA"/>
</dbReference>
<comment type="caution">
    <text evidence="15">The sequence shown here is derived from an EMBL/GenBank/DDBJ whole genome shotgun (WGS) entry which is preliminary data.</text>
</comment>
<evidence type="ECO:0000256" key="10">
    <source>
        <dbReference type="RuleBase" id="RU000682"/>
    </source>
</evidence>
<dbReference type="Gene3D" id="1.10.10.60">
    <property type="entry name" value="Homeodomain-like"/>
    <property type="match status" value="1"/>
</dbReference>